<feature type="compositionally biased region" description="Basic and acidic residues" evidence="1">
    <location>
        <begin position="24"/>
        <end position="37"/>
    </location>
</feature>
<reference evidence="2 3" key="1">
    <citation type="submission" date="2024-10" db="EMBL/GenBank/DDBJ databases">
        <title>The Natural Products Discovery Center: Release of the First 8490 Sequenced Strains for Exploring Actinobacteria Biosynthetic Diversity.</title>
        <authorList>
            <person name="Kalkreuter E."/>
            <person name="Kautsar S.A."/>
            <person name="Yang D."/>
            <person name="Bader C.D."/>
            <person name="Teijaro C.N."/>
            <person name="Fluegel L."/>
            <person name="Davis C.M."/>
            <person name="Simpson J.R."/>
            <person name="Lauterbach L."/>
            <person name="Steele A.D."/>
            <person name="Gui C."/>
            <person name="Meng S."/>
            <person name="Li G."/>
            <person name="Viehrig K."/>
            <person name="Ye F."/>
            <person name="Su P."/>
            <person name="Kiefer A.F."/>
            <person name="Nichols A."/>
            <person name="Cepeda A.J."/>
            <person name="Yan W."/>
            <person name="Fan B."/>
            <person name="Jiang Y."/>
            <person name="Adhikari A."/>
            <person name="Zheng C.-J."/>
            <person name="Schuster L."/>
            <person name="Cowan T.M."/>
            <person name="Smanski M.J."/>
            <person name="Chevrette M.G."/>
            <person name="De Carvalho L.P.S."/>
            <person name="Shen B."/>
        </authorList>
    </citation>
    <scope>NUCLEOTIDE SEQUENCE [LARGE SCALE GENOMIC DNA]</scope>
    <source>
        <strain evidence="2 3">NPDC013366</strain>
    </source>
</reference>
<proteinExistence type="predicted"/>
<evidence type="ECO:0000313" key="3">
    <source>
        <dbReference type="Proteomes" id="UP001603418"/>
    </source>
</evidence>
<organism evidence="2 3">
    <name type="scientific">Streptomyces eurythermus</name>
    <dbReference type="NCBI Taxonomy" id="42237"/>
    <lineage>
        <taxon>Bacteria</taxon>
        <taxon>Bacillati</taxon>
        <taxon>Actinomycetota</taxon>
        <taxon>Actinomycetes</taxon>
        <taxon>Kitasatosporales</taxon>
        <taxon>Streptomycetaceae</taxon>
        <taxon>Streptomyces</taxon>
    </lineage>
</organism>
<dbReference type="RefSeq" id="WP_167513164.1">
    <property type="nucleotide sequence ID" value="NZ_JBICBM010000010.1"/>
</dbReference>
<accession>A0ABW6Z1T1</accession>
<gene>
    <name evidence="2" type="ORF">ACF1HC_22765</name>
</gene>
<sequence>MRRARTMEAKVKKEDLFSPQGHTARHEPPERPRRGPVRDAGSLLRSPLGPYVLNRLPAGLAAVAQGRSTYEQLAAEQCRVLRAAGAEDGPLATDPPSARLVQLDLLFMLNGYLPAGPTAFPRPLLAALAAQCDRYPSLDPHMSYELLIDVNCAEWESTGHIRVFSDGDLGLLERDFYLGHHLAEPAARGAFDRLASLVLEPDAVDQAAALEEALRGLDDFRRYMAQYGRLPREAFQAFRRYHMSHPSGARGASGAFMPSVQLLELALLAPTPLYELYLDQSLAYFPAWSRPVVSEWRERSRAGDNVVQAVLDGRLKPDRRAAVALLGVIDTFVDFRMVHLGVTRKAIPEAFEPSARPTRRGILAQDGERDFLGGAGPGDGRGDELGTSGFSVHNVLTNAVHRLLRARRRVAETLGPVTD</sequence>
<keyword evidence="3" id="KW-1185">Reference proteome</keyword>
<protein>
    <submittedName>
        <fullName evidence="2">Uncharacterized protein</fullName>
    </submittedName>
</protein>
<evidence type="ECO:0000313" key="2">
    <source>
        <dbReference type="EMBL" id="MFF9884394.1"/>
    </source>
</evidence>
<dbReference type="Proteomes" id="UP001603418">
    <property type="component" value="Unassembled WGS sequence"/>
</dbReference>
<name>A0ABW6Z1T1_9ACTN</name>
<comment type="caution">
    <text evidence="2">The sequence shown here is derived from an EMBL/GenBank/DDBJ whole genome shotgun (WGS) entry which is preliminary data.</text>
</comment>
<feature type="compositionally biased region" description="Basic and acidic residues" evidence="1">
    <location>
        <begin position="1"/>
        <end position="16"/>
    </location>
</feature>
<dbReference type="EMBL" id="JBICBM010000010">
    <property type="protein sequence ID" value="MFF9884394.1"/>
    <property type="molecule type" value="Genomic_DNA"/>
</dbReference>
<dbReference type="SUPFAM" id="SSF140959">
    <property type="entry name" value="Indolic compounds 2,3-dioxygenase-like"/>
    <property type="match status" value="1"/>
</dbReference>
<feature type="region of interest" description="Disordered" evidence="1">
    <location>
        <begin position="1"/>
        <end position="41"/>
    </location>
</feature>
<dbReference type="Gene3D" id="1.20.58.480">
    <property type="match status" value="1"/>
</dbReference>
<dbReference type="InterPro" id="IPR037217">
    <property type="entry name" value="Trp/Indoleamine_2_3_dOase-like"/>
</dbReference>
<evidence type="ECO:0000256" key="1">
    <source>
        <dbReference type="SAM" id="MobiDB-lite"/>
    </source>
</evidence>